<feature type="region of interest" description="Disordered" evidence="1">
    <location>
        <begin position="126"/>
        <end position="192"/>
    </location>
</feature>
<dbReference type="AlphaFoldDB" id="A0A7N1A8R9"/>
<feature type="compositionally biased region" description="Basic and acidic residues" evidence="1">
    <location>
        <begin position="149"/>
        <end position="192"/>
    </location>
</feature>
<organism evidence="2 3">
    <name type="scientific">Kalanchoe fedtschenkoi</name>
    <name type="common">Lavender scallops</name>
    <name type="synonym">South American air plant</name>
    <dbReference type="NCBI Taxonomy" id="63787"/>
    <lineage>
        <taxon>Eukaryota</taxon>
        <taxon>Viridiplantae</taxon>
        <taxon>Streptophyta</taxon>
        <taxon>Embryophyta</taxon>
        <taxon>Tracheophyta</taxon>
        <taxon>Spermatophyta</taxon>
        <taxon>Magnoliopsida</taxon>
        <taxon>eudicotyledons</taxon>
        <taxon>Gunneridae</taxon>
        <taxon>Pentapetalae</taxon>
        <taxon>Saxifragales</taxon>
        <taxon>Crassulaceae</taxon>
        <taxon>Kalanchoe</taxon>
    </lineage>
</organism>
<dbReference type="EnsemblPlants" id="Kaladp0536s0006.1.v1.1">
    <property type="protein sequence ID" value="Kaladp0536s0006.1.v1.1"/>
    <property type="gene ID" value="Kaladp0536s0006.v1.1"/>
</dbReference>
<feature type="compositionally biased region" description="Polar residues" evidence="1">
    <location>
        <begin position="72"/>
        <end position="87"/>
    </location>
</feature>
<feature type="region of interest" description="Disordered" evidence="1">
    <location>
        <begin position="63"/>
        <end position="87"/>
    </location>
</feature>
<feature type="region of interest" description="Disordered" evidence="1">
    <location>
        <begin position="339"/>
        <end position="369"/>
    </location>
</feature>
<dbReference type="Proteomes" id="UP000594263">
    <property type="component" value="Unplaced"/>
</dbReference>
<sequence length="369" mass="40429">MMYRFKISWCQLFSVTTVDSAAYSLERRRYGASLGNISLANLSTLVALSLDCRIPLCALSPKTSRNSEHLSSRPNSHSATQVSLKSTMDNKESAVVGFVGRPTREQGALIDAATKELDDEVLSDEHEALLSKPESSKKNDEQDQQQLSKSDEVCEREAKLDERAEQLHKKAEELSNKEEELQKKAEELNNKEEELKKKDVNKQGEHLWSEMHEGFLKTQETVQNLQTQVGSLAKDFSQIIPLSSQSSAAGGMEMEMPRTTTTGLSPVIVIYFQPATHSHSVVVYGDPQGNRVVFPGAAMQPIVPAYHSTQIISVPCGHQIQVVPLGSEPLAPAAYHSTRLTTPQPESGNGCGTSSSSGDGHKDKGEQHS</sequence>
<evidence type="ECO:0000313" key="2">
    <source>
        <dbReference type="EnsemblPlants" id="Kaladp0536s0006.1.v1.1"/>
    </source>
</evidence>
<feature type="compositionally biased region" description="Basic and acidic residues" evidence="1">
    <location>
        <begin position="359"/>
        <end position="369"/>
    </location>
</feature>
<proteinExistence type="predicted"/>
<dbReference type="Gramene" id="Kaladp0536s0006.1.v1.1">
    <property type="protein sequence ID" value="Kaladp0536s0006.1.v1.1"/>
    <property type="gene ID" value="Kaladp0536s0006.v1.1"/>
</dbReference>
<feature type="compositionally biased region" description="Basic and acidic residues" evidence="1">
    <location>
        <begin position="126"/>
        <end position="141"/>
    </location>
</feature>
<evidence type="ECO:0000313" key="3">
    <source>
        <dbReference type="Proteomes" id="UP000594263"/>
    </source>
</evidence>
<keyword evidence="3" id="KW-1185">Reference proteome</keyword>
<evidence type="ECO:0000256" key="1">
    <source>
        <dbReference type="SAM" id="MobiDB-lite"/>
    </source>
</evidence>
<name>A0A7N1A8R9_KALFE</name>
<accession>A0A7N1A8R9</accession>
<reference evidence="2" key="1">
    <citation type="submission" date="2021-01" db="UniProtKB">
        <authorList>
            <consortium name="EnsemblPlants"/>
        </authorList>
    </citation>
    <scope>IDENTIFICATION</scope>
</reference>
<protein>
    <submittedName>
        <fullName evidence="2">Uncharacterized protein</fullName>
    </submittedName>
</protein>